<feature type="transmembrane region" description="Helical" evidence="1">
    <location>
        <begin position="7"/>
        <end position="24"/>
    </location>
</feature>
<evidence type="ECO:0000256" key="1">
    <source>
        <dbReference type="SAM" id="Phobius"/>
    </source>
</evidence>
<feature type="transmembrane region" description="Helical" evidence="1">
    <location>
        <begin position="194"/>
        <end position="214"/>
    </location>
</feature>
<keyword evidence="1" id="KW-0812">Transmembrane</keyword>
<accession>A0A6C0E652</accession>
<feature type="transmembrane region" description="Helical" evidence="1">
    <location>
        <begin position="71"/>
        <end position="93"/>
    </location>
</feature>
<evidence type="ECO:0000313" key="2">
    <source>
        <dbReference type="EMBL" id="QHT23933.1"/>
    </source>
</evidence>
<dbReference type="AlphaFoldDB" id="A0A6C0E652"/>
<proteinExistence type="predicted"/>
<feature type="transmembrane region" description="Helical" evidence="1">
    <location>
        <begin position="40"/>
        <end position="59"/>
    </location>
</feature>
<feature type="transmembrane region" description="Helical" evidence="1">
    <location>
        <begin position="99"/>
        <end position="118"/>
    </location>
</feature>
<protein>
    <submittedName>
        <fullName evidence="2">Uncharacterized protein</fullName>
    </submittedName>
</protein>
<name>A0A6C0E652_9ZZZZ</name>
<sequence>MCWNKNVSLNTFIFTTFVLIFIYYNEKYTQYKIADFKNKFLYLFIVSFTLMQLAEYFIWSSIETNNKELNFVFSCLAWFLIRLMQPLSVLFLLPNSYSWVRSILLPLYVAVLLATTLYKTIYNPIVFKTIVNQNNHLEWLWNELKGVEIVNIVFYWICMSTLLLSFPLAYLVALLAMIYSVYVFKKTWGSNWCFYVNAILLYHLINILIVMPLYE</sequence>
<feature type="transmembrane region" description="Helical" evidence="1">
    <location>
        <begin position="153"/>
        <end position="182"/>
    </location>
</feature>
<keyword evidence="1" id="KW-1133">Transmembrane helix</keyword>
<organism evidence="2">
    <name type="scientific">viral metagenome</name>
    <dbReference type="NCBI Taxonomy" id="1070528"/>
    <lineage>
        <taxon>unclassified sequences</taxon>
        <taxon>metagenomes</taxon>
        <taxon>organismal metagenomes</taxon>
    </lineage>
</organism>
<reference evidence="2" key="1">
    <citation type="journal article" date="2020" name="Nature">
        <title>Giant virus diversity and host interactions through global metagenomics.</title>
        <authorList>
            <person name="Schulz F."/>
            <person name="Roux S."/>
            <person name="Paez-Espino D."/>
            <person name="Jungbluth S."/>
            <person name="Walsh D.A."/>
            <person name="Denef V.J."/>
            <person name="McMahon K.D."/>
            <person name="Konstantinidis K.T."/>
            <person name="Eloe-Fadrosh E.A."/>
            <person name="Kyrpides N.C."/>
            <person name="Woyke T."/>
        </authorList>
    </citation>
    <scope>NUCLEOTIDE SEQUENCE</scope>
    <source>
        <strain evidence="2">GVMAG-M-3300023179-132</strain>
    </source>
</reference>
<dbReference type="EMBL" id="MN739735">
    <property type="protein sequence ID" value="QHT23933.1"/>
    <property type="molecule type" value="Genomic_DNA"/>
</dbReference>
<keyword evidence="1" id="KW-0472">Membrane</keyword>